<evidence type="ECO:0000313" key="2">
    <source>
        <dbReference type="EMBL" id="MCX7538322.1"/>
    </source>
</evidence>
<keyword evidence="1" id="KW-0472">Membrane</keyword>
<dbReference type="InterPro" id="IPR011047">
    <property type="entry name" value="Quinoprotein_ADH-like_sf"/>
</dbReference>
<reference evidence="2" key="1">
    <citation type="submission" date="2022-11" db="EMBL/GenBank/DDBJ databases">
        <title>Corynebacterium sp. isolated from Penguins.</title>
        <authorList>
            <person name="Sedlar K."/>
            <person name="Svec P."/>
        </authorList>
    </citation>
    <scope>NUCLEOTIDE SEQUENCE</scope>
    <source>
        <strain evidence="2">P5875</strain>
    </source>
</reference>
<proteinExistence type="predicted"/>
<gene>
    <name evidence="2" type="ORF">OS123_07170</name>
</gene>
<dbReference type="Gene3D" id="2.130.10.10">
    <property type="entry name" value="YVTN repeat-like/Quinoprotein amine dehydrogenase"/>
    <property type="match status" value="1"/>
</dbReference>
<dbReference type="Proteomes" id="UP001070238">
    <property type="component" value="Unassembled WGS sequence"/>
</dbReference>
<evidence type="ECO:0000256" key="1">
    <source>
        <dbReference type="SAM" id="Phobius"/>
    </source>
</evidence>
<keyword evidence="1" id="KW-1133">Transmembrane helix</keyword>
<comment type="caution">
    <text evidence="2">The sequence shown here is derived from an EMBL/GenBank/DDBJ whole genome shotgun (WGS) entry which is preliminary data.</text>
</comment>
<organism evidence="2 3">
    <name type="scientific">Corynebacterium antarcticum</name>
    <dbReference type="NCBI Taxonomy" id="2800405"/>
    <lineage>
        <taxon>Bacteria</taxon>
        <taxon>Bacillati</taxon>
        <taxon>Actinomycetota</taxon>
        <taxon>Actinomycetes</taxon>
        <taxon>Mycobacteriales</taxon>
        <taxon>Corynebacteriaceae</taxon>
        <taxon>Corynebacterium</taxon>
    </lineage>
</organism>
<sequence length="428" mass="45376">MNGSSTGAPEKGTVILQRSRRDLIATGVITAVALLGVGTVWLTSENRAADLQTAAEPHVAAAAPAAAPAQVHEAWRATDSAVPAQPQVQSAAGLVFTAEGGTLTATAPTTGDTVWSYHRDNHEICSVSTAFDRVYVTYRTGVGCGDVIGLDAASGEYRAARSAVTSDETVPVRSNDAVGIVSRDRVELWRNDLVRTVEYGDVEAKQEPNMQPNEDCTISSALTRKDLLSVVEYCPPSEGQGAGYWLRMQDRVPDDSRKPEIKTQVFLGGTRAEVVAAGEAGAVVYRDSAGGEQPRMTGFNLDGNETGVAVVPPSPLVDSSGELFSPVVADLPHHLTWFDGVRLYLFKPEALILDHYFQDALGTGVAVGDRLLYPTAEGIAVANWDTEEIERVIPVDRGGYSGQVTLSLVGDVLVEKRGDGGEVVALVS</sequence>
<dbReference type="RefSeq" id="WP_267169441.1">
    <property type="nucleotide sequence ID" value="NZ_JAPMKX010000002.1"/>
</dbReference>
<dbReference type="AlphaFoldDB" id="A0A9Q4CDW2"/>
<evidence type="ECO:0000313" key="3">
    <source>
        <dbReference type="Proteomes" id="UP001070238"/>
    </source>
</evidence>
<name>A0A9Q4CDW2_9CORY</name>
<keyword evidence="1" id="KW-0812">Transmembrane</keyword>
<protein>
    <submittedName>
        <fullName evidence="2">Uncharacterized protein</fullName>
    </submittedName>
</protein>
<feature type="transmembrane region" description="Helical" evidence="1">
    <location>
        <begin position="23"/>
        <end position="42"/>
    </location>
</feature>
<dbReference type="EMBL" id="JAPMKX010000002">
    <property type="protein sequence ID" value="MCX7538322.1"/>
    <property type="molecule type" value="Genomic_DNA"/>
</dbReference>
<accession>A0A9Q4CDW2</accession>
<dbReference type="InterPro" id="IPR015943">
    <property type="entry name" value="WD40/YVTN_repeat-like_dom_sf"/>
</dbReference>
<dbReference type="SUPFAM" id="SSF50998">
    <property type="entry name" value="Quinoprotein alcohol dehydrogenase-like"/>
    <property type="match status" value="1"/>
</dbReference>